<gene>
    <name evidence="3" type="ORF">LTR16_009702</name>
</gene>
<feature type="transmembrane region" description="Helical" evidence="2">
    <location>
        <begin position="51"/>
        <end position="68"/>
    </location>
</feature>
<comment type="caution">
    <text evidence="3">The sequence shown here is derived from an EMBL/GenBank/DDBJ whole genome shotgun (WGS) entry which is preliminary data.</text>
</comment>
<sequence length="92" mass="10271">MRATKHKTASTPSLQAVSHSRSRTPILTTLATLLLMRLALAITHSLPSSSYYMSLNLFLTALLTSTYFSTLRVHDQPSTAQTSSARQTLYRW</sequence>
<dbReference type="Proteomes" id="UP001357485">
    <property type="component" value="Unassembled WGS sequence"/>
</dbReference>
<proteinExistence type="predicted"/>
<feature type="compositionally biased region" description="Polar residues" evidence="1">
    <location>
        <begin position="9"/>
        <end position="22"/>
    </location>
</feature>
<keyword evidence="2" id="KW-0812">Transmembrane</keyword>
<feature type="non-terminal residue" evidence="3">
    <location>
        <position position="92"/>
    </location>
</feature>
<organism evidence="3 4">
    <name type="scientific">Cryomyces antarcticus</name>
    <dbReference type="NCBI Taxonomy" id="329879"/>
    <lineage>
        <taxon>Eukaryota</taxon>
        <taxon>Fungi</taxon>
        <taxon>Dikarya</taxon>
        <taxon>Ascomycota</taxon>
        <taxon>Pezizomycotina</taxon>
        <taxon>Dothideomycetes</taxon>
        <taxon>Dothideomycetes incertae sedis</taxon>
        <taxon>Cryomyces</taxon>
    </lineage>
</organism>
<evidence type="ECO:0000313" key="4">
    <source>
        <dbReference type="Proteomes" id="UP001357485"/>
    </source>
</evidence>
<evidence type="ECO:0000313" key="3">
    <source>
        <dbReference type="EMBL" id="KAK5069038.1"/>
    </source>
</evidence>
<evidence type="ECO:0000256" key="2">
    <source>
        <dbReference type="SAM" id="Phobius"/>
    </source>
</evidence>
<keyword evidence="4" id="KW-1185">Reference proteome</keyword>
<dbReference type="EMBL" id="JAVRRA010027209">
    <property type="protein sequence ID" value="KAK5069038.1"/>
    <property type="molecule type" value="Genomic_DNA"/>
</dbReference>
<reference evidence="3 4" key="1">
    <citation type="submission" date="2023-08" db="EMBL/GenBank/DDBJ databases">
        <title>Black Yeasts Isolated from many extreme environments.</title>
        <authorList>
            <person name="Coleine C."/>
            <person name="Stajich J.E."/>
            <person name="Selbmann L."/>
        </authorList>
    </citation>
    <scope>NUCLEOTIDE SEQUENCE [LARGE SCALE GENOMIC DNA]</scope>
    <source>
        <strain evidence="3 4">CCFEE 536</strain>
    </source>
</reference>
<keyword evidence="2" id="KW-1133">Transmembrane helix</keyword>
<name>A0ABR0JT45_9PEZI</name>
<evidence type="ECO:0000256" key="1">
    <source>
        <dbReference type="SAM" id="MobiDB-lite"/>
    </source>
</evidence>
<feature type="region of interest" description="Disordered" evidence="1">
    <location>
        <begin position="1"/>
        <end position="22"/>
    </location>
</feature>
<accession>A0ABR0JT45</accession>
<protein>
    <submittedName>
        <fullName evidence="3">Uncharacterized protein</fullName>
    </submittedName>
</protein>
<keyword evidence="2" id="KW-0472">Membrane</keyword>